<feature type="compositionally biased region" description="Basic and acidic residues" evidence="1">
    <location>
        <begin position="59"/>
        <end position="68"/>
    </location>
</feature>
<dbReference type="Proteomes" id="UP000237271">
    <property type="component" value="Unassembled WGS sequence"/>
</dbReference>
<evidence type="ECO:0000256" key="1">
    <source>
        <dbReference type="SAM" id="MobiDB-lite"/>
    </source>
</evidence>
<reference evidence="2 3" key="1">
    <citation type="journal article" date="2017" name="Genome Biol. Evol.">
        <title>Phytophthora megakarya and P. palmivora, closely related causal agents of cacao black pod rot, underwent increases in genome sizes and gene numbers by different mechanisms.</title>
        <authorList>
            <person name="Ali S.S."/>
            <person name="Shao J."/>
            <person name="Lary D.J."/>
            <person name="Kronmiller B."/>
            <person name="Shen D."/>
            <person name="Strem M.D."/>
            <person name="Amoako-Attah I."/>
            <person name="Akrofi A.Y."/>
            <person name="Begoude B.A."/>
            <person name="Ten Hoopen G.M."/>
            <person name="Coulibaly K."/>
            <person name="Kebe B.I."/>
            <person name="Melnick R.L."/>
            <person name="Guiltinan M.J."/>
            <person name="Tyler B.M."/>
            <person name="Meinhardt L.W."/>
            <person name="Bailey B.A."/>
        </authorList>
    </citation>
    <scope>NUCLEOTIDE SEQUENCE [LARGE SCALE GENOMIC DNA]</scope>
    <source>
        <strain evidence="3">sbr112.9</strain>
    </source>
</reference>
<gene>
    <name evidence="2" type="ORF">PHPALM_28251</name>
</gene>
<protein>
    <submittedName>
        <fullName evidence="2">Uncharacterized protein</fullName>
    </submittedName>
</protein>
<feature type="region of interest" description="Disordered" evidence="1">
    <location>
        <begin position="50"/>
        <end position="83"/>
    </location>
</feature>
<dbReference type="AlphaFoldDB" id="A0A2P4XAM3"/>
<name>A0A2P4XAM3_9STRA</name>
<dbReference type="OrthoDB" id="957735at2759"/>
<accession>A0A2P4XAM3</accession>
<comment type="caution">
    <text evidence="2">The sequence shown here is derived from an EMBL/GenBank/DDBJ whole genome shotgun (WGS) entry which is preliminary data.</text>
</comment>
<keyword evidence="3" id="KW-1185">Reference proteome</keyword>
<sequence>MGPGGKSPSSKELRKQALDRRRSYKLISEHLVSSVGVGFIDVDEDEDANAEVPLSDIVEDGHHTDDGKSTASDEEPFEPLPPDSLLEKMTVLLDCDLRADVKRVFDLLWNDGPGQEFSYANMEKARDIDIDIESWKAIDKNDAAKAAEIRKGFEISKEDDYTLYRTNTAISSGQKF</sequence>
<evidence type="ECO:0000313" key="2">
    <source>
        <dbReference type="EMBL" id="POM62585.1"/>
    </source>
</evidence>
<proteinExistence type="predicted"/>
<dbReference type="EMBL" id="NCKW01015536">
    <property type="protein sequence ID" value="POM62585.1"/>
    <property type="molecule type" value="Genomic_DNA"/>
</dbReference>
<organism evidence="2 3">
    <name type="scientific">Phytophthora palmivora</name>
    <dbReference type="NCBI Taxonomy" id="4796"/>
    <lineage>
        <taxon>Eukaryota</taxon>
        <taxon>Sar</taxon>
        <taxon>Stramenopiles</taxon>
        <taxon>Oomycota</taxon>
        <taxon>Peronosporomycetes</taxon>
        <taxon>Peronosporales</taxon>
        <taxon>Peronosporaceae</taxon>
        <taxon>Phytophthora</taxon>
    </lineage>
</organism>
<evidence type="ECO:0000313" key="3">
    <source>
        <dbReference type="Proteomes" id="UP000237271"/>
    </source>
</evidence>